<protein>
    <submittedName>
        <fullName evidence="1">Putative primase</fullName>
    </submittedName>
</protein>
<name>A0A380FAG1_STAGA</name>
<evidence type="ECO:0000313" key="2">
    <source>
        <dbReference type="Proteomes" id="UP000255277"/>
    </source>
</evidence>
<dbReference type="Proteomes" id="UP000255277">
    <property type="component" value="Unassembled WGS sequence"/>
</dbReference>
<reference evidence="1 2" key="1">
    <citation type="submission" date="2018-06" db="EMBL/GenBank/DDBJ databases">
        <authorList>
            <consortium name="Pathogen Informatics"/>
            <person name="Doyle S."/>
        </authorList>
    </citation>
    <scope>NUCLEOTIDE SEQUENCE [LARGE SCALE GENOMIC DNA]</scope>
    <source>
        <strain evidence="1 2">NCTC12195</strain>
    </source>
</reference>
<dbReference type="AlphaFoldDB" id="A0A380FAG1"/>
<gene>
    <name evidence="1" type="ORF">NCTC12195_00326</name>
</gene>
<evidence type="ECO:0000313" key="1">
    <source>
        <dbReference type="EMBL" id="SUM30925.1"/>
    </source>
</evidence>
<accession>A0A380FAG1</accession>
<sequence length="64" mass="7803">MHKLRPYNGYDYWGDFAWKDYDKVTRNPPKVDNIIKFDKDQSIADTEAFYEDDLDSDWEDFDDE</sequence>
<proteinExistence type="predicted"/>
<organism evidence="1 2">
    <name type="scientific">Staphylococcus gallinarum</name>
    <dbReference type="NCBI Taxonomy" id="1293"/>
    <lineage>
        <taxon>Bacteria</taxon>
        <taxon>Bacillati</taxon>
        <taxon>Bacillota</taxon>
        <taxon>Bacilli</taxon>
        <taxon>Bacillales</taxon>
        <taxon>Staphylococcaceae</taxon>
        <taxon>Staphylococcus</taxon>
    </lineage>
</organism>
<dbReference type="EMBL" id="UHDK01000001">
    <property type="protein sequence ID" value="SUM30925.1"/>
    <property type="molecule type" value="Genomic_DNA"/>
</dbReference>